<dbReference type="InterPro" id="IPR000357">
    <property type="entry name" value="HEAT"/>
</dbReference>
<gene>
    <name evidence="6" type="ORF">B9G98_03486</name>
</gene>
<accession>A0A2T0FLK5</accession>
<dbReference type="AlphaFoldDB" id="A0A2T0FLK5"/>
<evidence type="ECO:0000256" key="1">
    <source>
        <dbReference type="ARBA" id="ARBA00022737"/>
    </source>
</evidence>
<dbReference type="PROSITE" id="PS50077">
    <property type="entry name" value="HEAT_REPEAT"/>
    <property type="match status" value="11"/>
</dbReference>
<feature type="domain" description="Phosphatase PP2A regulatory subunit A/Splicing factor 3B subunit 1-like HEAT repeat" evidence="4">
    <location>
        <begin position="353"/>
        <end position="416"/>
    </location>
</feature>
<dbReference type="PANTHER" id="PTHR10648">
    <property type="entry name" value="SERINE/THREONINE-PROTEIN PHOSPHATASE PP2A 65 KDA REGULATORY SUBUNIT"/>
    <property type="match status" value="1"/>
</dbReference>
<feature type="repeat" description="HEAT" evidence="3">
    <location>
        <begin position="357"/>
        <end position="395"/>
    </location>
</feature>
<feature type="repeat" description="HEAT" evidence="3">
    <location>
        <begin position="318"/>
        <end position="356"/>
    </location>
</feature>
<dbReference type="STRING" id="45607.A0A2T0FLK5"/>
<dbReference type="Pfam" id="PF22646">
    <property type="entry name" value="PPP2R1A-like_HEAT"/>
    <property type="match status" value="2"/>
</dbReference>
<dbReference type="GO" id="GO:0005829">
    <property type="term" value="C:cytosol"/>
    <property type="evidence" value="ECO:0007669"/>
    <property type="project" value="TreeGrafter"/>
</dbReference>
<evidence type="ECO:0000259" key="4">
    <source>
        <dbReference type="Pfam" id="PF22646"/>
    </source>
</evidence>
<feature type="repeat" description="HEAT" evidence="3">
    <location>
        <begin position="513"/>
        <end position="550"/>
    </location>
</feature>
<evidence type="ECO:0000256" key="3">
    <source>
        <dbReference type="PROSITE-ProRule" id="PRU00103"/>
    </source>
</evidence>
<feature type="repeat" description="HEAT" evidence="3">
    <location>
        <begin position="396"/>
        <end position="434"/>
    </location>
</feature>
<evidence type="ECO:0000256" key="2">
    <source>
        <dbReference type="ARBA" id="ARBA00038332"/>
    </source>
</evidence>
<evidence type="ECO:0000313" key="7">
    <source>
        <dbReference type="Proteomes" id="UP000238350"/>
    </source>
</evidence>
<dbReference type="InterPro" id="IPR011989">
    <property type="entry name" value="ARM-like"/>
</dbReference>
<protein>
    <submittedName>
        <fullName evidence="6">Protein phosphatase PP2A regulatory subunit A</fullName>
    </submittedName>
</protein>
<dbReference type="InterPro" id="IPR054573">
    <property type="entry name" value="PP2A/SF3B1-like_HEAT"/>
</dbReference>
<dbReference type="GO" id="GO:0019888">
    <property type="term" value="F:protein phosphatase regulator activity"/>
    <property type="evidence" value="ECO:0007669"/>
    <property type="project" value="TreeGrafter"/>
</dbReference>
<evidence type="ECO:0000313" key="6">
    <source>
        <dbReference type="EMBL" id="PRT55866.1"/>
    </source>
</evidence>
<feature type="repeat" description="HEAT" evidence="3">
    <location>
        <begin position="160"/>
        <end position="198"/>
    </location>
</feature>
<dbReference type="GO" id="GO:0005634">
    <property type="term" value="C:nucleus"/>
    <property type="evidence" value="ECO:0007669"/>
    <property type="project" value="TreeGrafter"/>
</dbReference>
<dbReference type="Gene3D" id="1.25.10.10">
    <property type="entry name" value="Leucine-rich Repeat Variant"/>
    <property type="match status" value="1"/>
</dbReference>
<feature type="repeat" description="HEAT" evidence="3">
    <location>
        <begin position="279"/>
        <end position="317"/>
    </location>
</feature>
<proteinExistence type="inferred from homology"/>
<dbReference type="GO" id="GO:0000159">
    <property type="term" value="C:protein phosphatase type 2A complex"/>
    <property type="evidence" value="ECO:0007669"/>
    <property type="project" value="TreeGrafter"/>
</dbReference>
<keyword evidence="1" id="KW-0677">Repeat</keyword>
<feature type="repeat" description="HEAT" evidence="3">
    <location>
        <begin position="240"/>
        <end position="274"/>
    </location>
</feature>
<dbReference type="OrthoDB" id="340346at2759"/>
<dbReference type="InterPro" id="IPR016024">
    <property type="entry name" value="ARM-type_fold"/>
</dbReference>
<name>A0A2T0FLK5_9ASCO</name>
<dbReference type="Proteomes" id="UP000238350">
    <property type="component" value="Unassembled WGS sequence"/>
</dbReference>
<sequence>MSEEVYPLAVLIDELRDDDVTVRVNAMGRISTIALAMGEARTRNELIPFLEEAAQEDEDELLVVLADELAKFVPLVGGPEHAHALIDVLSSLAGCEEPTVRQAAVASLNDIAREMSADQVNEHYVPLLRRISTADWFSSRMSAAGIYASVVAKLGPNDDLLGLYKDLVTDDAPMVRRAAATALPNVIEALGKVQLTGTIQEMFESLVYDDQDSVRLLSVDVVVALSEALRENGKPSSDELVAQTLALLSDKSWRVRYMAADRLEQLAKALNSDEKLPRLVGQFVTLCKDGESEVRSAVAKHVVGFAQNLDPAVVLDEIVPAIEPLVTDPSEHVRESLAGQISYLSVLLGNEKTIKHLLPLFLQMLKDEHSEVRLQIISNLQVINEVIGIDLLSQSLLPAITELAKDKQWRVLLAIINYSPLLAEQLGVEFFNKELVPLVMQWLWDPVWAIRDAAAQNLVKLTDVFGVEWLETIILPKLVVHDPTANYLYRFTSLMVVKTLVPTVSSSALQDPVLPFLLSFSEDSVPNIRFNVAKALLQVAQALVAKNTPNAQSVISESILPVLEKHAEDVDVDVRFYVAEALTQINELVAGGQEMQA</sequence>
<feature type="domain" description="Phosphatase PP2A regulatory subunit A/Splicing factor 3B subunit 1-like HEAT repeat" evidence="4">
    <location>
        <begin position="279"/>
        <end position="349"/>
    </location>
</feature>
<dbReference type="InterPro" id="IPR021133">
    <property type="entry name" value="HEAT_type_2"/>
</dbReference>
<feature type="repeat" description="HEAT" evidence="3">
    <location>
        <begin position="85"/>
        <end position="123"/>
    </location>
</feature>
<comment type="similarity">
    <text evidence="2">Belongs to the phosphatase 2A regulatory subunit A family.</text>
</comment>
<feature type="repeat" description="HEAT" evidence="3">
    <location>
        <begin position="435"/>
        <end position="472"/>
    </location>
</feature>
<feature type="repeat" description="HEAT" evidence="3">
    <location>
        <begin position="559"/>
        <end position="596"/>
    </location>
</feature>
<evidence type="ECO:0000259" key="5">
    <source>
        <dbReference type="Pfam" id="PF22956"/>
    </source>
</evidence>
<dbReference type="SUPFAM" id="SSF48371">
    <property type="entry name" value="ARM repeat"/>
    <property type="match status" value="1"/>
</dbReference>
<reference evidence="6 7" key="1">
    <citation type="submission" date="2017-04" db="EMBL/GenBank/DDBJ databases">
        <title>Genome sequencing of [Candida] sorbophila.</title>
        <authorList>
            <person name="Ahn J.O."/>
        </authorList>
    </citation>
    <scope>NUCLEOTIDE SEQUENCE [LARGE SCALE GENOMIC DNA]</scope>
    <source>
        <strain evidence="6 7">DS02</strain>
    </source>
</reference>
<dbReference type="RefSeq" id="XP_024665811.1">
    <property type="nucleotide sequence ID" value="XM_024810043.1"/>
</dbReference>
<dbReference type="Pfam" id="PF02985">
    <property type="entry name" value="HEAT"/>
    <property type="match status" value="2"/>
</dbReference>
<feature type="repeat" description="HEAT" evidence="3">
    <location>
        <begin position="7"/>
        <end position="45"/>
    </location>
</feature>
<keyword evidence="7" id="KW-1185">Reference proteome</keyword>
<dbReference type="GeneID" id="36517234"/>
<feature type="domain" description="Phosphatase 2A Regulatory Subunit A helical" evidence="5">
    <location>
        <begin position="489"/>
        <end position="587"/>
    </location>
</feature>
<dbReference type="InterPro" id="IPR051023">
    <property type="entry name" value="PP2A_Regulatory_Subunit_A"/>
</dbReference>
<organism evidence="6 7">
    <name type="scientific">Wickerhamiella sorbophila</name>
    <dbReference type="NCBI Taxonomy" id="45607"/>
    <lineage>
        <taxon>Eukaryota</taxon>
        <taxon>Fungi</taxon>
        <taxon>Dikarya</taxon>
        <taxon>Ascomycota</taxon>
        <taxon>Saccharomycotina</taxon>
        <taxon>Dipodascomycetes</taxon>
        <taxon>Dipodascales</taxon>
        <taxon>Trichomonascaceae</taxon>
        <taxon>Wickerhamiella</taxon>
    </lineage>
</organism>
<dbReference type="EMBL" id="NDIQ01000022">
    <property type="protein sequence ID" value="PRT55866.1"/>
    <property type="molecule type" value="Genomic_DNA"/>
</dbReference>
<dbReference type="Pfam" id="PF22956">
    <property type="entry name" value="VPS15-like_hel"/>
    <property type="match status" value="1"/>
</dbReference>
<dbReference type="InterPro" id="IPR055231">
    <property type="entry name" value="2AA_helical"/>
</dbReference>
<dbReference type="PANTHER" id="PTHR10648:SF4">
    <property type="entry name" value="PROTEIN PHOSPHATASE 2 (FORMERLY 2A), REGULATORY SUBUNIT A, BETA ISOFORM-RELATED"/>
    <property type="match status" value="1"/>
</dbReference>
<comment type="caution">
    <text evidence="6">The sequence shown here is derived from an EMBL/GenBank/DDBJ whole genome shotgun (WGS) entry which is preliminary data.</text>
</comment>